<dbReference type="GO" id="GO:0004061">
    <property type="term" value="F:arylformamidase activity"/>
    <property type="evidence" value="ECO:0007669"/>
    <property type="project" value="InterPro"/>
</dbReference>
<dbReference type="InterPro" id="IPR037175">
    <property type="entry name" value="KFase_sf"/>
</dbReference>
<gene>
    <name evidence="1" type="ORF">M099_2197</name>
</gene>
<name>A0A069SIY0_PHOVU</name>
<reference evidence="1 2" key="1">
    <citation type="submission" date="2014-04" db="EMBL/GenBank/DDBJ databases">
        <authorList>
            <person name="Sears C."/>
            <person name="Carroll K."/>
            <person name="Sack B.R."/>
            <person name="Qadri F."/>
            <person name="Myers L.L."/>
            <person name="Chung G.-T."/>
            <person name="Escheverria P."/>
            <person name="Fraser C.M."/>
            <person name="Sadzewicz L."/>
            <person name="Shefchek K.A."/>
            <person name="Tallon L."/>
            <person name="Das S.P."/>
            <person name="Daugherty S."/>
            <person name="Mongodin E.F."/>
        </authorList>
    </citation>
    <scope>NUCLEOTIDE SEQUENCE [LARGE SCALE GENOMIC DNA]</scope>
    <source>
        <strain evidence="1 2">3975 RP4</strain>
    </source>
</reference>
<evidence type="ECO:0000313" key="2">
    <source>
        <dbReference type="Proteomes" id="UP000027661"/>
    </source>
</evidence>
<accession>A0A069SIY0</accession>
<dbReference type="PATRIC" id="fig|1339352.3.peg.2121"/>
<dbReference type="SUPFAM" id="SSF102198">
    <property type="entry name" value="Putative cyclase"/>
    <property type="match status" value="1"/>
</dbReference>
<organism evidence="1 2">
    <name type="scientific">Phocaeicola vulgatus str. 3975 RP4</name>
    <dbReference type="NCBI Taxonomy" id="1339352"/>
    <lineage>
        <taxon>Bacteria</taxon>
        <taxon>Pseudomonadati</taxon>
        <taxon>Bacteroidota</taxon>
        <taxon>Bacteroidia</taxon>
        <taxon>Bacteroidales</taxon>
        <taxon>Bacteroidaceae</taxon>
        <taxon>Phocaeicola</taxon>
    </lineage>
</organism>
<dbReference type="GeneID" id="5304061"/>
<dbReference type="EMBL" id="JNHM01000028">
    <property type="protein sequence ID" value="KDS53780.1"/>
    <property type="molecule type" value="Genomic_DNA"/>
</dbReference>
<dbReference type="RefSeq" id="WP_005846505.1">
    <property type="nucleotide sequence ID" value="NZ_JNHM01000028.1"/>
</dbReference>
<dbReference type="Proteomes" id="UP000027661">
    <property type="component" value="Unassembled WGS sequence"/>
</dbReference>
<protein>
    <submittedName>
        <fullName evidence="1">Cyclase family protein</fullName>
    </submittedName>
</protein>
<evidence type="ECO:0000313" key="1">
    <source>
        <dbReference type="EMBL" id="KDS53780.1"/>
    </source>
</evidence>
<dbReference type="GO" id="GO:0019441">
    <property type="term" value="P:L-tryptophan catabolic process to kynurenine"/>
    <property type="evidence" value="ECO:0007669"/>
    <property type="project" value="InterPro"/>
</dbReference>
<dbReference type="AlphaFoldDB" id="A0A069SIY0"/>
<comment type="caution">
    <text evidence="1">The sequence shown here is derived from an EMBL/GenBank/DDBJ whole genome shotgun (WGS) entry which is preliminary data.</text>
</comment>
<sequence>MYQQETITKELHLQLSDEDLAQFELDAKETERLGHIGTHMDCYMEAPRYKEYVTDAVVVDCRNGLPADEYFNNLDIEGKALVLYTGNMATNDYATKDFFMFDMKLNWDSLAALLYNHPKFILIDSHGLGMFSQHRLFDMECEKNGCFLIMCLMLEGEEILNIKKLKIEIDKEMPSTGKPCRVYGF</sequence>
<proteinExistence type="predicted"/>